<evidence type="ECO:0000313" key="3">
    <source>
        <dbReference type="EMBL" id="CED90633.1"/>
    </source>
</evidence>
<organism evidence="3">
    <name type="scientific">Actinomyces succiniciruminis</name>
    <dbReference type="NCBI Taxonomy" id="1522002"/>
    <lineage>
        <taxon>Bacteria</taxon>
        <taxon>Bacillati</taxon>
        <taxon>Actinomycetota</taxon>
        <taxon>Actinomycetes</taxon>
        <taxon>Actinomycetales</taxon>
        <taxon>Actinomycetaceae</taxon>
        <taxon>Actinomyces</taxon>
    </lineage>
</organism>
<protein>
    <recommendedName>
        <fullName evidence="4">Holin</fullName>
    </recommendedName>
</protein>
<evidence type="ECO:0000256" key="2">
    <source>
        <dbReference type="SAM" id="Phobius"/>
    </source>
</evidence>
<feature type="region of interest" description="Disordered" evidence="1">
    <location>
        <begin position="79"/>
        <end position="100"/>
    </location>
</feature>
<feature type="transmembrane region" description="Helical" evidence="2">
    <location>
        <begin position="56"/>
        <end position="74"/>
    </location>
</feature>
<keyword evidence="2" id="KW-1133">Transmembrane helix</keyword>
<keyword evidence="2" id="KW-0812">Transmembrane</keyword>
<dbReference type="InterPro" id="IPR056390">
    <property type="entry name" value="Holin_phage"/>
</dbReference>
<feature type="transmembrane region" description="Helical" evidence="2">
    <location>
        <begin position="24"/>
        <end position="44"/>
    </location>
</feature>
<dbReference type="RefSeq" id="WP_210579288.1">
    <property type="nucleotide sequence ID" value="NZ_LK995479.1"/>
</dbReference>
<dbReference type="Pfam" id="PF23809">
    <property type="entry name" value="Phage_holin_9"/>
    <property type="match status" value="1"/>
</dbReference>
<dbReference type="EMBL" id="LK995479">
    <property type="protein sequence ID" value="CED90633.1"/>
    <property type="molecule type" value="Genomic_DNA"/>
</dbReference>
<evidence type="ECO:0008006" key="4">
    <source>
        <dbReference type="Google" id="ProtNLM"/>
    </source>
</evidence>
<evidence type="ECO:0000256" key="1">
    <source>
        <dbReference type="SAM" id="MobiDB-lite"/>
    </source>
</evidence>
<dbReference type="AlphaFoldDB" id="A0A1L7RNE7"/>
<gene>
    <name evidence="3" type="ORF">AAM4_0801</name>
</gene>
<sequence>MGKHVALTTDRTIIDWLTPERRRAIYSAAAAILAALAALGVITGEQATAWGQVAEQLLAAAALVVAALHTGGIYEAPVIGTPVDDDDGTPVADAGGGSND</sequence>
<accession>A0A1L7RNE7</accession>
<proteinExistence type="predicted"/>
<keyword evidence="2" id="KW-0472">Membrane</keyword>
<name>A0A1L7RNE7_9ACTO</name>
<reference evidence="3" key="1">
    <citation type="submission" date="2014-07" db="EMBL/GenBank/DDBJ databases">
        <authorList>
            <person name="Zhang J.E."/>
            <person name="Yang H."/>
            <person name="Guo J."/>
            <person name="Deng Z."/>
            <person name="Luo H."/>
            <person name="Luo M."/>
            <person name="Zhao B."/>
        </authorList>
    </citation>
    <scope>NUCLEOTIDE SEQUENCE</scope>
    <source>
        <strain evidence="3">AM4</strain>
    </source>
</reference>